<evidence type="ECO:0000259" key="8">
    <source>
        <dbReference type="Pfam" id="PF22638"/>
    </source>
</evidence>
<reference evidence="9" key="1">
    <citation type="submission" date="2023-07" db="EMBL/GenBank/DDBJ databases">
        <authorList>
            <person name="Kim M."/>
        </authorList>
    </citation>
    <scope>NUCLEOTIDE SEQUENCE</scope>
    <source>
        <strain evidence="9">BIUV-7</strain>
    </source>
</reference>
<evidence type="ECO:0000256" key="5">
    <source>
        <dbReference type="ARBA" id="ARBA00022525"/>
    </source>
</evidence>
<protein>
    <recommendedName>
        <fullName evidence="4">Flagellar hook-associated protein 1</fullName>
    </recommendedName>
</protein>
<dbReference type="InterPro" id="IPR002371">
    <property type="entry name" value="FlgK"/>
</dbReference>
<evidence type="ECO:0000259" key="7">
    <source>
        <dbReference type="Pfam" id="PF06429"/>
    </source>
</evidence>
<evidence type="ECO:0000256" key="6">
    <source>
        <dbReference type="ARBA" id="ARBA00023143"/>
    </source>
</evidence>
<dbReference type="EMBL" id="JAUOTP010000011">
    <property type="protein sequence ID" value="MDO6416546.1"/>
    <property type="molecule type" value="Genomic_DNA"/>
</dbReference>
<keyword evidence="5" id="KW-0964">Secreted</keyword>
<keyword evidence="6" id="KW-0975">Bacterial flagellum</keyword>
<evidence type="ECO:0000256" key="3">
    <source>
        <dbReference type="ARBA" id="ARBA00009677"/>
    </source>
</evidence>
<evidence type="ECO:0000256" key="1">
    <source>
        <dbReference type="ARBA" id="ARBA00004365"/>
    </source>
</evidence>
<comment type="subcellular location">
    <subcellularLocation>
        <location evidence="1">Bacterial flagellum</location>
    </subcellularLocation>
    <subcellularLocation>
        <location evidence="2">Secreted</location>
    </subcellularLocation>
</comment>
<gene>
    <name evidence="9" type="primary">flgK</name>
    <name evidence="9" type="ORF">Q4F19_19340</name>
</gene>
<evidence type="ECO:0000256" key="2">
    <source>
        <dbReference type="ARBA" id="ARBA00004613"/>
    </source>
</evidence>
<comment type="caution">
    <text evidence="9">The sequence shown here is derived from an EMBL/GenBank/DDBJ whole genome shotgun (WGS) entry which is preliminary data.</text>
</comment>
<feature type="domain" description="Flagellar basal-body/hook protein C-terminal" evidence="7">
    <location>
        <begin position="432"/>
        <end position="472"/>
    </location>
</feature>
<evidence type="ECO:0000313" key="9">
    <source>
        <dbReference type="EMBL" id="MDO6416546.1"/>
    </source>
</evidence>
<keyword evidence="9" id="KW-0969">Cilium</keyword>
<dbReference type="RefSeq" id="WP_303546205.1">
    <property type="nucleotide sequence ID" value="NZ_JAUOTP010000011.1"/>
</dbReference>
<keyword evidence="10" id="KW-1185">Reference proteome</keyword>
<feature type="domain" description="Flagellar hook-associated protein FlgK helical" evidence="8">
    <location>
        <begin position="97"/>
        <end position="328"/>
    </location>
</feature>
<dbReference type="NCBIfam" id="TIGR02492">
    <property type="entry name" value="flgK_ends"/>
    <property type="match status" value="1"/>
</dbReference>
<dbReference type="InterPro" id="IPR010930">
    <property type="entry name" value="Flg_bb/hook_C_dom"/>
</dbReference>
<dbReference type="InterPro" id="IPR053927">
    <property type="entry name" value="FlgK_helical"/>
</dbReference>
<sequence length="473" mass="48442">MSDLLSIGRSGVLAYQGALQTIGENVTNADTAGYSRRSVVLKEQSTYIGAFSLNRSAGAFGGVQATGVQRVWDQYKASNAWTSNSDASGASTRTQYLSTVESLLNDSDTGLGTRLTAIFATATQLSANPADTGLRQAFLGAVSDATTAFHTTAANLTKLSGTISTQANLLVGQSNDALDNLAKINLALRITPSTTAARAQLEDQRDALLGTLSGAMAIDTTFAADGSVSVRMNDVSGPLLLSNTAVSASQVRLQTATDGRLSISVQTEDDTTLAATPTGGALAGLVDGAATTAGRRQQLDGMATGLVDLLNGFQAAGLTDAGVAGTDMLAGTDAASIKLVDPFGIADIAAAGVAPPDPAAPPVDPLDPPVPPVAGAANGNLLALVGDNRGPDGLEQRWKTMVTDQSLQVSSAKLQESAASTRKDTAYTALDETTGVDLDNEAAELLRFQQAYSASAKVIQAARETLQTILDLF</sequence>
<dbReference type="PANTHER" id="PTHR30033">
    <property type="entry name" value="FLAGELLAR HOOK-ASSOCIATED PROTEIN 1"/>
    <property type="match status" value="1"/>
</dbReference>
<accession>A0ABT8YE01</accession>
<dbReference type="SUPFAM" id="SSF64518">
    <property type="entry name" value="Phase 1 flagellin"/>
    <property type="match status" value="1"/>
</dbReference>
<name>A0ABT8YE01_9SPHN</name>
<dbReference type="Pfam" id="PF06429">
    <property type="entry name" value="Flg_bbr_C"/>
    <property type="match status" value="1"/>
</dbReference>
<keyword evidence="9" id="KW-0966">Cell projection</keyword>
<organism evidence="9 10">
    <name type="scientific">Sphingomonas natans</name>
    <dbReference type="NCBI Taxonomy" id="3063330"/>
    <lineage>
        <taxon>Bacteria</taxon>
        <taxon>Pseudomonadati</taxon>
        <taxon>Pseudomonadota</taxon>
        <taxon>Alphaproteobacteria</taxon>
        <taxon>Sphingomonadales</taxon>
        <taxon>Sphingomonadaceae</taxon>
        <taxon>Sphingomonas</taxon>
    </lineage>
</organism>
<evidence type="ECO:0000313" key="10">
    <source>
        <dbReference type="Proteomes" id="UP001169764"/>
    </source>
</evidence>
<keyword evidence="9" id="KW-0282">Flagellum</keyword>
<proteinExistence type="inferred from homology"/>
<dbReference type="Proteomes" id="UP001169764">
    <property type="component" value="Unassembled WGS sequence"/>
</dbReference>
<dbReference type="Pfam" id="PF22638">
    <property type="entry name" value="FlgK_D1"/>
    <property type="match status" value="1"/>
</dbReference>
<evidence type="ECO:0000256" key="4">
    <source>
        <dbReference type="ARBA" id="ARBA00016244"/>
    </source>
</evidence>
<comment type="similarity">
    <text evidence="3">Belongs to the flagella basal body rod proteins family.</text>
</comment>